<protein>
    <submittedName>
        <fullName evidence="2">Uncharacterized protein</fullName>
    </submittedName>
</protein>
<evidence type="ECO:0000313" key="3">
    <source>
        <dbReference type="Proteomes" id="UP000662857"/>
    </source>
</evidence>
<name>A0A895YC27_9ACTN</name>
<dbReference type="KEGG" id="nhy:JQS43_01060"/>
<accession>A0A895YC27</accession>
<dbReference type="EMBL" id="CP070499">
    <property type="protein sequence ID" value="QSB15011.1"/>
    <property type="molecule type" value="Genomic_DNA"/>
</dbReference>
<evidence type="ECO:0000256" key="1">
    <source>
        <dbReference type="SAM" id="Phobius"/>
    </source>
</evidence>
<feature type="transmembrane region" description="Helical" evidence="1">
    <location>
        <begin position="23"/>
        <end position="47"/>
    </location>
</feature>
<evidence type="ECO:0000313" key="2">
    <source>
        <dbReference type="EMBL" id="QSB15011.1"/>
    </source>
</evidence>
<keyword evidence="1" id="KW-0812">Transmembrane</keyword>
<feature type="transmembrane region" description="Helical" evidence="1">
    <location>
        <begin position="67"/>
        <end position="93"/>
    </location>
</feature>
<feature type="transmembrane region" description="Helical" evidence="1">
    <location>
        <begin position="159"/>
        <end position="184"/>
    </location>
</feature>
<dbReference type="Proteomes" id="UP000662857">
    <property type="component" value="Chromosome"/>
</dbReference>
<dbReference type="AlphaFoldDB" id="A0A895YC27"/>
<sequence length="208" mass="21271">MSDGFTAPPPPSAPAPRTRPTTVTIAGILMLVVAVAALIYLIASVAALGDLSDGFEAAYEGTELADIAGVMAASTLIAGVVYLLFGIALAILTVFNNQGRNGSRIATWVVGGVGLCCGGVSLIGIALGDVTSGMGDTDDPNLPDTEEIVEIMAQYEPGWFAPLTTTSTVIGVLALAAGLLLLALPPSNEFFRKPEQQFQPPPGYPPVG</sequence>
<dbReference type="RefSeq" id="WP_239677177.1">
    <property type="nucleotide sequence ID" value="NZ_CP070499.1"/>
</dbReference>
<gene>
    <name evidence="2" type="ORF">JQS43_01060</name>
</gene>
<feature type="transmembrane region" description="Helical" evidence="1">
    <location>
        <begin position="105"/>
        <end position="127"/>
    </location>
</feature>
<keyword evidence="1" id="KW-1133">Transmembrane helix</keyword>
<keyword evidence="1" id="KW-0472">Membrane</keyword>
<proteinExistence type="predicted"/>
<keyword evidence="3" id="KW-1185">Reference proteome</keyword>
<organism evidence="2 3">
    <name type="scientific">Natronosporangium hydrolyticum</name>
    <dbReference type="NCBI Taxonomy" id="2811111"/>
    <lineage>
        <taxon>Bacteria</taxon>
        <taxon>Bacillati</taxon>
        <taxon>Actinomycetota</taxon>
        <taxon>Actinomycetes</taxon>
        <taxon>Micromonosporales</taxon>
        <taxon>Micromonosporaceae</taxon>
        <taxon>Natronosporangium</taxon>
    </lineage>
</organism>
<reference evidence="2" key="1">
    <citation type="submission" date="2021-02" db="EMBL/GenBank/DDBJ databases">
        <title>Natrosporangium hydrolyticum gen. nov., sp. nov, a haloalkaliphilic actinobacterium from a soda solonchak soil.</title>
        <authorList>
            <person name="Sorokin D.Y."/>
            <person name="Khijniak T.V."/>
            <person name="Zakharycheva A.P."/>
            <person name="Boueva O.V."/>
            <person name="Ariskina E.V."/>
            <person name="Hahnke R.L."/>
            <person name="Bunk B."/>
            <person name="Sproer C."/>
            <person name="Schumann P."/>
            <person name="Evtushenko L.I."/>
            <person name="Kublanov I.V."/>
        </authorList>
    </citation>
    <scope>NUCLEOTIDE SEQUENCE</scope>
    <source>
        <strain evidence="2">DSM 106523</strain>
    </source>
</reference>